<keyword evidence="8" id="KW-0282">Flagellum</keyword>
<comment type="similarity">
    <text evidence="2 6">Belongs to the flagella basal body rod proteins family.</text>
</comment>
<dbReference type="InterPro" id="IPR019776">
    <property type="entry name" value="Flagellar_basal_body_rod_CS"/>
</dbReference>
<dbReference type="PROSITE" id="PS00588">
    <property type="entry name" value="FLAGELLA_BB_ROD"/>
    <property type="match status" value="1"/>
</dbReference>
<evidence type="ECO:0000256" key="4">
    <source>
        <dbReference type="ARBA" id="ARBA00023143"/>
    </source>
</evidence>
<keyword evidence="4 6" id="KW-0975">Bacterial flagellum</keyword>
<evidence type="ECO:0000259" key="7">
    <source>
        <dbReference type="Pfam" id="PF00460"/>
    </source>
</evidence>
<evidence type="ECO:0000256" key="1">
    <source>
        <dbReference type="ARBA" id="ARBA00004117"/>
    </source>
</evidence>
<proteinExistence type="inferred from homology"/>
<evidence type="ECO:0000256" key="6">
    <source>
        <dbReference type="PIRNR" id="PIRNR002889"/>
    </source>
</evidence>
<name>A0A9X7W332_9BACL</name>
<keyword evidence="8" id="KW-0969">Cilium</keyword>
<evidence type="ECO:0000313" key="9">
    <source>
        <dbReference type="Proteomes" id="UP000663505"/>
    </source>
</evidence>
<evidence type="ECO:0000313" key="8">
    <source>
        <dbReference type="EMBL" id="QSO49843.1"/>
    </source>
</evidence>
<protein>
    <recommendedName>
        <fullName evidence="3 6">Flagellar basal body rod protein FlgB</fullName>
    </recommendedName>
</protein>
<dbReference type="Proteomes" id="UP000663505">
    <property type="component" value="Chromosome"/>
</dbReference>
<dbReference type="NCBIfam" id="TIGR01396">
    <property type="entry name" value="FlgB"/>
    <property type="match status" value="1"/>
</dbReference>
<evidence type="ECO:0000256" key="3">
    <source>
        <dbReference type="ARBA" id="ARBA00014376"/>
    </source>
</evidence>
<dbReference type="Pfam" id="PF00460">
    <property type="entry name" value="Flg_bb_rod"/>
    <property type="match status" value="1"/>
</dbReference>
<evidence type="ECO:0000256" key="5">
    <source>
        <dbReference type="ARBA" id="ARBA00024934"/>
    </source>
</evidence>
<evidence type="ECO:0000256" key="2">
    <source>
        <dbReference type="ARBA" id="ARBA00009677"/>
    </source>
</evidence>
<comment type="subunit">
    <text evidence="6">The basal body constitutes a major portion of the flagellar organelle and consists of a number of rings mounted on a central rod.</text>
</comment>
<keyword evidence="8" id="KW-0966">Cell projection</keyword>
<gene>
    <name evidence="8" type="primary">flgB</name>
    <name evidence="8" type="ORF">JZ786_12095</name>
</gene>
<accession>A0A9X7W332</accession>
<organism evidence="8 9">
    <name type="scientific">Alicyclobacillus mengziensis</name>
    <dbReference type="NCBI Taxonomy" id="2931921"/>
    <lineage>
        <taxon>Bacteria</taxon>
        <taxon>Bacillati</taxon>
        <taxon>Bacillota</taxon>
        <taxon>Bacilli</taxon>
        <taxon>Bacillales</taxon>
        <taxon>Alicyclobacillaceae</taxon>
        <taxon>Alicyclobacillus</taxon>
    </lineage>
</organism>
<keyword evidence="9" id="KW-1185">Reference proteome</keyword>
<dbReference type="KEGG" id="afx:JZ786_12095"/>
<dbReference type="PIRSF" id="PIRSF002889">
    <property type="entry name" value="Rod_FlgB"/>
    <property type="match status" value="1"/>
</dbReference>
<dbReference type="InterPro" id="IPR001444">
    <property type="entry name" value="Flag_bb_rod_N"/>
</dbReference>
<reference evidence="8 9" key="1">
    <citation type="submission" date="2021-02" db="EMBL/GenBank/DDBJ databases">
        <title>Alicyclobacillus curvatus sp. nov. and Alicyclobacillus mengziensis sp. nov., two acidophilic bacteria isolated from acid mine drainage.</title>
        <authorList>
            <person name="Huang Y."/>
        </authorList>
    </citation>
    <scope>NUCLEOTIDE SEQUENCE [LARGE SCALE GENOMIC DNA]</scope>
    <source>
        <strain evidence="8 9">S30H14</strain>
    </source>
</reference>
<comment type="function">
    <text evidence="5 6">Structural component of flagellum, the bacterial motility apparatus. Part of the rod structure of flagellar basal body.</text>
</comment>
<dbReference type="PANTHER" id="PTHR30435:SF12">
    <property type="entry name" value="FLAGELLAR BASAL BODY ROD PROTEIN FLGB"/>
    <property type="match status" value="1"/>
</dbReference>
<dbReference type="InterPro" id="IPR006300">
    <property type="entry name" value="FlgB"/>
</dbReference>
<dbReference type="GO" id="GO:0030694">
    <property type="term" value="C:bacterial-type flagellum basal body, rod"/>
    <property type="evidence" value="ECO:0007669"/>
    <property type="project" value="InterPro"/>
</dbReference>
<dbReference type="PANTHER" id="PTHR30435">
    <property type="entry name" value="FLAGELLAR PROTEIN"/>
    <property type="match status" value="1"/>
</dbReference>
<feature type="domain" description="Flagellar basal body rod protein N-terminal" evidence="7">
    <location>
        <begin position="7"/>
        <end position="33"/>
    </location>
</feature>
<dbReference type="EMBL" id="CP071182">
    <property type="protein sequence ID" value="QSO49843.1"/>
    <property type="molecule type" value="Genomic_DNA"/>
</dbReference>
<comment type="subcellular location">
    <subcellularLocation>
        <location evidence="1 6">Bacterial flagellum basal body</location>
    </subcellularLocation>
</comment>
<dbReference type="GO" id="GO:0071978">
    <property type="term" value="P:bacterial-type flagellum-dependent swarming motility"/>
    <property type="evidence" value="ECO:0007669"/>
    <property type="project" value="TreeGrafter"/>
</dbReference>
<sequence length="131" mass="13863">MAFQLVQNALNVANLRQQVYANNIANADTPGFKRSNVQFENALSQALLSQGSGALGETHIPLTSSQSLNLSSALEVQPTVVTDTTTAVNSNGNNVNVDNEMVSLAANQLKYNALAQDLILRIGMFKTAIGG</sequence>
<dbReference type="AlphaFoldDB" id="A0A9X7W332"/>